<dbReference type="Gene3D" id="3.30.1450.10">
    <property type="match status" value="1"/>
</dbReference>
<evidence type="ECO:0000256" key="1">
    <source>
        <dbReference type="HAMAP-Rule" id="MF_00925"/>
    </source>
</evidence>
<dbReference type="GO" id="GO:0051205">
    <property type="term" value="P:protein insertion into membrane"/>
    <property type="evidence" value="ECO:0007669"/>
    <property type="project" value="UniProtKB-UniRule"/>
</dbReference>
<comment type="function">
    <text evidence="1">Part of the outer membrane protein assembly complex, which is involved in assembly and insertion of beta-barrel proteins into the outer membrane.</text>
</comment>
<dbReference type="GO" id="GO:0043165">
    <property type="term" value="P:Gram-negative-bacterium-type cell outer membrane assembly"/>
    <property type="evidence" value="ECO:0007669"/>
    <property type="project" value="UniProtKB-UniRule"/>
</dbReference>
<dbReference type="AlphaFoldDB" id="A0A1H5VKR5"/>
<feature type="domain" description="Outer membrane protein assembly factor BamE" evidence="2">
    <location>
        <begin position="37"/>
        <end position="105"/>
    </location>
</feature>
<evidence type="ECO:0000313" key="4">
    <source>
        <dbReference type="Proteomes" id="UP000185739"/>
    </source>
</evidence>
<dbReference type="STRING" id="96773.Tchl_2956"/>
<dbReference type="KEGG" id="tcl:Tchl_2956"/>
<dbReference type="InterPro" id="IPR007450">
    <property type="entry name" value="BamE_dom"/>
</dbReference>
<name>A0A1H5VKR5_9RHOO</name>
<comment type="subunit">
    <text evidence="1">Part of the Bam complex.</text>
</comment>
<sequence length="136" mass="15214">MPSYLVAALVATSVLAGCSFDSVVGVVDPYRIDVRQGNYVDQDMLSQLRRGMTRDQVRFVMGSPLVVDMFREDRWDYVYRFRPGRGDLQQRVISVFFVDNLLDRVEGDVQPAASAGTRVDAPGRSRVIEVAPAADR</sequence>
<dbReference type="Pfam" id="PF04355">
    <property type="entry name" value="BamE"/>
    <property type="match status" value="1"/>
</dbReference>
<dbReference type="PANTHER" id="PTHR37482:SF1">
    <property type="entry name" value="OUTER MEMBRANE PROTEIN ASSEMBLY FACTOR BAME"/>
    <property type="match status" value="1"/>
</dbReference>
<protein>
    <recommendedName>
        <fullName evidence="1">Outer membrane protein assembly factor BamE</fullName>
    </recommendedName>
</protein>
<dbReference type="InterPro" id="IPR026592">
    <property type="entry name" value="BamE"/>
</dbReference>
<keyword evidence="1" id="KW-0732">Signal</keyword>
<gene>
    <name evidence="1" type="primary">bamE</name>
    <name evidence="3" type="ORF">Tchl_2956</name>
</gene>
<dbReference type="PANTHER" id="PTHR37482">
    <property type="entry name" value="OUTER MEMBRANE PROTEIN ASSEMBLY FACTOR BAME"/>
    <property type="match status" value="1"/>
</dbReference>
<keyword evidence="4" id="KW-1185">Reference proteome</keyword>
<dbReference type="GO" id="GO:1990063">
    <property type="term" value="C:Bam protein complex"/>
    <property type="evidence" value="ECO:0007669"/>
    <property type="project" value="TreeGrafter"/>
</dbReference>
<dbReference type="EMBL" id="CP018839">
    <property type="protein sequence ID" value="APR05771.1"/>
    <property type="molecule type" value="Genomic_DNA"/>
</dbReference>
<reference evidence="3 4" key="1">
    <citation type="submission" date="2016-12" db="EMBL/GenBank/DDBJ databases">
        <title>Complete genome sequence of Thauera chlorobenzoica, a Betaproteobacterium degrading haloaromatics anaerobically to CO2 and halides.</title>
        <authorList>
            <person name="Goris T."/>
            <person name="Mergelsberg M."/>
            <person name="Boll M."/>
        </authorList>
    </citation>
    <scope>NUCLEOTIDE SEQUENCE [LARGE SCALE GENOMIC DNA]</scope>
    <source>
        <strain evidence="3 4">3CB1</strain>
    </source>
</reference>
<evidence type="ECO:0000259" key="2">
    <source>
        <dbReference type="Pfam" id="PF04355"/>
    </source>
</evidence>
<accession>A0A1H5VKR5</accession>
<comment type="subcellular location">
    <subcellularLocation>
        <location evidence="1">Cell outer membrane</location>
    </subcellularLocation>
</comment>
<proteinExistence type="inferred from homology"/>
<dbReference type="HAMAP" id="MF_00925">
    <property type="entry name" value="OM_assembly_BamE"/>
    <property type="match status" value="1"/>
</dbReference>
<dbReference type="GO" id="GO:0030674">
    <property type="term" value="F:protein-macromolecule adaptor activity"/>
    <property type="evidence" value="ECO:0007669"/>
    <property type="project" value="TreeGrafter"/>
</dbReference>
<keyword evidence="3" id="KW-0449">Lipoprotein</keyword>
<organism evidence="3 4">
    <name type="scientific">Thauera chlorobenzoica</name>
    <dbReference type="NCBI Taxonomy" id="96773"/>
    <lineage>
        <taxon>Bacteria</taxon>
        <taxon>Pseudomonadati</taxon>
        <taxon>Pseudomonadota</taxon>
        <taxon>Betaproteobacteria</taxon>
        <taxon>Rhodocyclales</taxon>
        <taxon>Zoogloeaceae</taxon>
        <taxon>Thauera</taxon>
    </lineage>
</organism>
<evidence type="ECO:0000313" key="3">
    <source>
        <dbReference type="EMBL" id="APR05771.1"/>
    </source>
</evidence>
<keyword evidence="1" id="KW-0472">Membrane</keyword>
<dbReference type="OrthoDB" id="9808250at2"/>
<dbReference type="InterPro" id="IPR037873">
    <property type="entry name" value="BamE-like"/>
</dbReference>
<keyword evidence="1" id="KW-0998">Cell outer membrane</keyword>
<comment type="similarity">
    <text evidence="1">Belongs to the BamE family.</text>
</comment>
<dbReference type="RefSeq" id="WP_075149084.1">
    <property type="nucleotide sequence ID" value="NZ_CP018839.1"/>
</dbReference>
<dbReference type="Proteomes" id="UP000185739">
    <property type="component" value="Chromosome"/>
</dbReference>